<sequence length="269" mass="28334">MTQTVVQKAVVTGASTGIGAVYARKLAERGYDVIAVARNAERLEANASRIRRETGQAVEVVIADLSQSHEVMKLADRIMDDRAIAFVVNNAGLSLQGGVLQNDLDEAAAMIAVNITAATLLSVAAAKAFSQRGRGGVVNISSVTAFAPEMFDGAYSGTKSHLINLTLSLAGKTKDAGVRFQAVLPGPTDTEMWGRSGVPESVVPRSMIMSPEDLVTAALVGFDKGEVLTLPTVADEESWKAYENARQGLWGSLAAGQPAPRYRQTTATA</sequence>
<dbReference type="Pfam" id="PF00106">
    <property type="entry name" value="adh_short"/>
    <property type="match status" value="1"/>
</dbReference>
<evidence type="ECO:0000313" key="4">
    <source>
        <dbReference type="EMBL" id="GES53581.1"/>
    </source>
</evidence>
<dbReference type="EMBL" id="BLAJ01000021">
    <property type="protein sequence ID" value="GES53581.1"/>
    <property type="molecule type" value="Genomic_DNA"/>
</dbReference>
<dbReference type="RefSeq" id="WP_152094917.1">
    <property type="nucleotide sequence ID" value="NZ_BLAI01000011.1"/>
</dbReference>
<dbReference type="Proteomes" id="UP000390335">
    <property type="component" value="Unassembled WGS sequence"/>
</dbReference>
<dbReference type="SUPFAM" id="SSF51735">
    <property type="entry name" value="NAD(P)-binding Rossmann-fold domains"/>
    <property type="match status" value="1"/>
</dbReference>
<dbReference type="PANTHER" id="PTHR42901:SF1">
    <property type="entry name" value="ALCOHOL DEHYDROGENASE"/>
    <property type="match status" value="1"/>
</dbReference>
<keyword evidence="2" id="KW-0560">Oxidoreductase</keyword>
<evidence type="ECO:0000256" key="2">
    <source>
        <dbReference type="ARBA" id="ARBA00023002"/>
    </source>
</evidence>
<dbReference type="InterPro" id="IPR002347">
    <property type="entry name" value="SDR_fam"/>
</dbReference>
<organism evidence="4 5">
    <name type="scientific">Rhizobium dioscoreae</name>
    <dbReference type="NCBI Taxonomy" id="2653122"/>
    <lineage>
        <taxon>Bacteria</taxon>
        <taxon>Pseudomonadati</taxon>
        <taxon>Pseudomonadota</taxon>
        <taxon>Alphaproteobacteria</taxon>
        <taxon>Hyphomicrobiales</taxon>
        <taxon>Rhizobiaceae</taxon>
        <taxon>Rhizobium/Agrobacterium group</taxon>
        <taxon>Rhizobium</taxon>
    </lineage>
</organism>
<accession>A0ABQ0ZDC6</accession>
<dbReference type="InterPro" id="IPR036291">
    <property type="entry name" value="NAD(P)-bd_dom_sf"/>
</dbReference>
<dbReference type="Gene3D" id="3.40.50.720">
    <property type="entry name" value="NAD(P)-binding Rossmann-like Domain"/>
    <property type="match status" value="1"/>
</dbReference>
<comment type="caution">
    <text evidence="4">The sequence shown here is derived from an EMBL/GenBank/DDBJ whole genome shotgun (WGS) entry which is preliminary data.</text>
</comment>
<proteinExistence type="inferred from homology"/>
<evidence type="ECO:0000313" key="5">
    <source>
        <dbReference type="Proteomes" id="UP000390335"/>
    </source>
</evidence>
<reference evidence="4 5" key="1">
    <citation type="journal article" date="2020" name="Genome Biol. Evol.">
        <title>Rhizobium dioscoreae sp. nov., a plant growth-promoting bacterium isolated from yam (Dioscorea species).</title>
        <authorList>
            <person name="Ouyabe M."/>
            <person name="Tanaka N."/>
            <person name="Shiwa Y."/>
            <person name="Fujita N."/>
            <person name="Kikuno H."/>
            <person name="Babil P."/>
            <person name="Shiwachi H."/>
        </authorList>
    </citation>
    <scope>NUCLEOTIDE SEQUENCE [LARGE SCALE GENOMIC DNA]</scope>
    <source>
        <strain evidence="4 5">S-93</strain>
    </source>
</reference>
<dbReference type="PANTHER" id="PTHR42901">
    <property type="entry name" value="ALCOHOL DEHYDROGENASE"/>
    <property type="match status" value="1"/>
</dbReference>
<keyword evidence="5" id="KW-1185">Reference proteome</keyword>
<dbReference type="PIRSF" id="PIRSF000126">
    <property type="entry name" value="11-beta-HSD1"/>
    <property type="match status" value="1"/>
</dbReference>
<gene>
    <name evidence="4" type="ORF">RsS93_61950</name>
</gene>
<protein>
    <submittedName>
        <fullName evidence="4">Oxidoreductase</fullName>
    </submittedName>
</protein>
<dbReference type="PRINTS" id="PR00080">
    <property type="entry name" value="SDRFAMILY"/>
</dbReference>
<evidence type="ECO:0000256" key="1">
    <source>
        <dbReference type="ARBA" id="ARBA00006484"/>
    </source>
</evidence>
<dbReference type="CDD" id="cd05233">
    <property type="entry name" value="SDR_c"/>
    <property type="match status" value="1"/>
</dbReference>
<evidence type="ECO:0000256" key="3">
    <source>
        <dbReference type="RuleBase" id="RU000363"/>
    </source>
</evidence>
<dbReference type="PRINTS" id="PR00081">
    <property type="entry name" value="GDHRDH"/>
</dbReference>
<comment type="similarity">
    <text evidence="1 3">Belongs to the short-chain dehydrogenases/reductases (SDR) family.</text>
</comment>
<name>A0ABQ0ZDC6_9HYPH</name>